<keyword evidence="2" id="KW-0658">Purine biosynthesis</keyword>
<comment type="similarity">
    <text evidence="1">Belongs to the IMPDH/GMPR family.</text>
</comment>
<dbReference type="InterPro" id="IPR001093">
    <property type="entry name" value="IMP_DH_GMPRt"/>
</dbReference>
<evidence type="ECO:0000256" key="2">
    <source>
        <dbReference type="ARBA" id="ARBA00022749"/>
    </source>
</evidence>
<keyword evidence="9" id="KW-1185">Reference proteome</keyword>
<dbReference type="VEuPathDB" id="VectorBase:LLOJ007726"/>
<evidence type="ECO:0000256" key="5">
    <source>
        <dbReference type="ARBA" id="ARBA00046101"/>
    </source>
</evidence>
<comment type="catalytic activity">
    <reaction evidence="6">
        <text>IMP + NAD(+) + H2O = XMP + NADH + H(+)</text>
        <dbReference type="Rhea" id="RHEA:11708"/>
        <dbReference type="ChEBI" id="CHEBI:15377"/>
        <dbReference type="ChEBI" id="CHEBI:15378"/>
        <dbReference type="ChEBI" id="CHEBI:57464"/>
        <dbReference type="ChEBI" id="CHEBI:57540"/>
        <dbReference type="ChEBI" id="CHEBI:57945"/>
        <dbReference type="ChEBI" id="CHEBI:58053"/>
        <dbReference type="EC" id="1.1.1.205"/>
    </reaction>
</comment>
<evidence type="ECO:0000256" key="6">
    <source>
        <dbReference type="ARBA" id="ARBA00048028"/>
    </source>
</evidence>
<dbReference type="GO" id="GO:0006183">
    <property type="term" value="P:GTP biosynthetic process"/>
    <property type="evidence" value="ECO:0007669"/>
    <property type="project" value="TreeGrafter"/>
</dbReference>
<dbReference type="FunFam" id="3.20.20.70:FF:000424">
    <property type="entry name" value="Inosine-5'-monophosphate dehydrogenase 2"/>
    <property type="match status" value="1"/>
</dbReference>
<dbReference type="VEuPathDB" id="VectorBase:LLONM1_009802"/>
<evidence type="ECO:0000313" key="9">
    <source>
        <dbReference type="Proteomes" id="UP000092461"/>
    </source>
</evidence>
<dbReference type="Gene3D" id="3.20.20.70">
    <property type="entry name" value="Aldolase class I"/>
    <property type="match status" value="1"/>
</dbReference>
<dbReference type="PANTHER" id="PTHR11911:SF111">
    <property type="entry name" value="INOSINE-5'-MONOPHOSPHATE DEHYDROGENASE"/>
    <property type="match status" value="1"/>
</dbReference>
<dbReference type="SUPFAM" id="SSF51412">
    <property type="entry name" value="Inosine monophosphate dehydrogenase (IMPDH)"/>
    <property type="match status" value="1"/>
</dbReference>
<dbReference type="InterPro" id="IPR013785">
    <property type="entry name" value="Aldolase_TIM"/>
</dbReference>
<dbReference type="PANTHER" id="PTHR11911">
    <property type="entry name" value="INOSINE-5-MONOPHOSPHATE DEHYDROGENASE RELATED"/>
    <property type="match status" value="1"/>
</dbReference>
<comment type="pathway">
    <text evidence="3">Purine metabolism; XMP biosynthesis via de novo pathway; XMP from IMP: step 1/1.</text>
</comment>
<evidence type="ECO:0000313" key="8">
    <source>
        <dbReference type="EnsemblMetazoa" id="LLOJ007726-PA"/>
    </source>
</evidence>
<dbReference type="SMART" id="SM01240">
    <property type="entry name" value="IMPDH"/>
    <property type="match status" value="1"/>
</dbReference>
<name>A0A1B0CS77_LUTLO</name>
<keyword evidence="2" id="KW-0332">GMP biosynthesis</keyword>
<dbReference type="EMBL" id="AJWK01025729">
    <property type="status" value="NOT_ANNOTATED_CDS"/>
    <property type="molecule type" value="Genomic_DNA"/>
</dbReference>
<dbReference type="Pfam" id="PF00478">
    <property type="entry name" value="IMPDH"/>
    <property type="match status" value="1"/>
</dbReference>
<dbReference type="EC" id="1.1.1.205" evidence="4"/>
<evidence type="ECO:0000256" key="1">
    <source>
        <dbReference type="ARBA" id="ARBA00005502"/>
    </source>
</evidence>
<dbReference type="InterPro" id="IPR005990">
    <property type="entry name" value="IMP_DH"/>
</dbReference>
<dbReference type="Proteomes" id="UP000092461">
    <property type="component" value="Unassembled WGS sequence"/>
</dbReference>
<dbReference type="EnsemblMetazoa" id="LLOJ007726-RA">
    <property type="protein sequence ID" value="LLOJ007726-PA"/>
    <property type="gene ID" value="LLOJ007726"/>
</dbReference>
<protein>
    <recommendedName>
        <fullName evidence="4">IMP dehydrogenase</fullName>
        <ecNumber evidence="4">1.1.1.205</ecNumber>
    </recommendedName>
</protein>
<comment type="function">
    <text evidence="5">Catalyzes the conversion of inosine 5'-phosphate (IMP) to xanthosine 5'-phosphate (XMP), the first committed and rate-limiting step in the de novo synthesis of guanine nucleotides, and therefore plays an important role in the regulation of cell growth. Could also have a single-stranded nucleic acid-binding activity and could play a role in RNA and/or DNA metabolism. It may also have a role in the development of malignancy and the growth progression of some tumors.</text>
</comment>
<accession>A0A1B0CS77</accession>
<dbReference type="GO" id="GO:0005737">
    <property type="term" value="C:cytoplasm"/>
    <property type="evidence" value="ECO:0007669"/>
    <property type="project" value="TreeGrafter"/>
</dbReference>
<reference evidence="8" key="1">
    <citation type="submission" date="2020-05" db="UniProtKB">
        <authorList>
            <consortium name="EnsemblMetazoa"/>
        </authorList>
    </citation>
    <scope>IDENTIFICATION</scope>
    <source>
        <strain evidence="8">Jacobina</strain>
    </source>
</reference>
<evidence type="ECO:0000259" key="7">
    <source>
        <dbReference type="Pfam" id="PF00478"/>
    </source>
</evidence>
<dbReference type="GO" id="GO:0006177">
    <property type="term" value="P:GMP biosynthetic process"/>
    <property type="evidence" value="ECO:0007669"/>
    <property type="project" value="UniProtKB-KW"/>
</dbReference>
<proteinExistence type="inferred from homology"/>
<evidence type="ECO:0000256" key="3">
    <source>
        <dbReference type="ARBA" id="ARBA00024330"/>
    </source>
</evidence>
<sequence length="131" mass="14411">MNSHCEKSEVDLRDGVSCRELFANKEGLTYNDFLILPGYIDYTSNVVDISSPLTKGITLKTPLVSSPMDTVTEADMAISMAKAVVIGWVAVTGTTNLRVSLYAQVNICWIVSQALQFLVIERALVLLGRHF</sequence>
<dbReference type="GO" id="GO:0003938">
    <property type="term" value="F:IMP dehydrogenase activity"/>
    <property type="evidence" value="ECO:0007669"/>
    <property type="project" value="UniProtKB-EC"/>
</dbReference>
<organism evidence="8 9">
    <name type="scientific">Lutzomyia longipalpis</name>
    <name type="common">Sand fly</name>
    <dbReference type="NCBI Taxonomy" id="7200"/>
    <lineage>
        <taxon>Eukaryota</taxon>
        <taxon>Metazoa</taxon>
        <taxon>Ecdysozoa</taxon>
        <taxon>Arthropoda</taxon>
        <taxon>Hexapoda</taxon>
        <taxon>Insecta</taxon>
        <taxon>Pterygota</taxon>
        <taxon>Neoptera</taxon>
        <taxon>Endopterygota</taxon>
        <taxon>Diptera</taxon>
        <taxon>Nematocera</taxon>
        <taxon>Psychodoidea</taxon>
        <taxon>Psychodidae</taxon>
        <taxon>Lutzomyia</taxon>
        <taxon>Lutzomyia</taxon>
    </lineage>
</organism>
<dbReference type="AlphaFoldDB" id="A0A1B0CS77"/>
<feature type="domain" description="IMP dehydrogenase/GMP reductase" evidence="7">
    <location>
        <begin position="27"/>
        <end position="90"/>
    </location>
</feature>
<evidence type="ECO:0000256" key="4">
    <source>
        <dbReference type="ARBA" id="ARBA00024384"/>
    </source>
</evidence>